<proteinExistence type="predicted"/>
<organism evidence="5 6">
    <name type="scientific">Mycobacterium scrofulaceum</name>
    <dbReference type="NCBI Taxonomy" id="1783"/>
    <lineage>
        <taxon>Bacteria</taxon>
        <taxon>Bacillati</taxon>
        <taxon>Actinomycetota</taxon>
        <taxon>Actinomycetes</taxon>
        <taxon>Mycobacteriales</taxon>
        <taxon>Mycobacteriaceae</taxon>
        <taxon>Mycobacterium</taxon>
    </lineage>
</organism>
<dbReference type="InterPro" id="IPR024072">
    <property type="entry name" value="DHFR-like_dom_sf"/>
</dbReference>
<dbReference type="InterPro" id="IPR002734">
    <property type="entry name" value="RibDG_C"/>
</dbReference>
<evidence type="ECO:0000313" key="6">
    <source>
        <dbReference type="Proteomes" id="UP000092207"/>
    </source>
</evidence>
<dbReference type="SUPFAM" id="SSF53597">
    <property type="entry name" value="Dihydrofolate reductase-like"/>
    <property type="match status" value="1"/>
</dbReference>
<dbReference type="Proteomes" id="UP000092207">
    <property type="component" value="Unassembled WGS sequence"/>
</dbReference>
<dbReference type="NCBIfam" id="NF010664">
    <property type="entry name" value="PRK14059.1-2"/>
    <property type="match status" value="1"/>
</dbReference>
<name>A0A1A2V1D8_MYCSC</name>
<keyword evidence="2" id="KW-0521">NADP</keyword>
<keyword evidence="3" id="KW-0560">Oxidoreductase</keyword>
<reference evidence="5 6" key="1">
    <citation type="submission" date="2016-06" db="EMBL/GenBank/DDBJ databases">
        <authorList>
            <person name="Kjaerup R.B."/>
            <person name="Dalgaard T.S."/>
            <person name="Juul-Madsen H.R."/>
        </authorList>
    </citation>
    <scope>NUCLEOTIDE SEQUENCE [LARGE SCALE GENOMIC DNA]</scope>
    <source>
        <strain evidence="5 6">E2838</strain>
    </source>
</reference>
<sequence>MPEPYRRAAIDPMAHPETPLSLLGSVRALGDADLPRLYGYPDGDGTWVRANFIASVDGGATSGGSSGTMGGPGDRFVFNLLRELADVIVVGAGTVRVEGYSGAQLSVAQRQQRQARGQSEVPQLAIVTKSGRLDRDMGVFTRTEVPPLVLTCAAATAPARRLLTDLCEVIDCSGDSPAEVDEAVMLAVLGARGMRRILTEGGPMLLDSLIQRDMLDELCLTIAPYIVGGLARRIATGPSQLLTHMRCAHVLSDDAGYLYTRYIKA</sequence>
<dbReference type="NCBIfam" id="NF010663">
    <property type="entry name" value="PRK14059.1-1"/>
    <property type="match status" value="1"/>
</dbReference>
<dbReference type="PANTHER" id="PTHR38011">
    <property type="entry name" value="DIHYDROFOLATE REDUCTASE FAMILY PROTEIN (AFU_ORTHOLOGUE AFUA_8G06820)"/>
    <property type="match status" value="1"/>
</dbReference>
<dbReference type="Gene3D" id="3.40.430.10">
    <property type="entry name" value="Dihydrofolate Reductase, subunit A"/>
    <property type="match status" value="1"/>
</dbReference>
<evidence type="ECO:0000259" key="4">
    <source>
        <dbReference type="Pfam" id="PF01872"/>
    </source>
</evidence>
<dbReference type="GO" id="GO:0009231">
    <property type="term" value="P:riboflavin biosynthetic process"/>
    <property type="evidence" value="ECO:0007669"/>
    <property type="project" value="InterPro"/>
</dbReference>
<evidence type="ECO:0000313" key="5">
    <source>
        <dbReference type="EMBL" id="OBH94420.1"/>
    </source>
</evidence>
<protein>
    <recommendedName>
        <fullName evidence="4">Bacterial bifunctional deaminase-reductase C-terminal domain-containing protein</fullName>
    </recommendedName>
</protein>
<comment type="caution">
    <text evidence="5">The sequence shown here is derived from an EMBL/GenBank/DDBJ whole genome shotgun (WGS) entry which is preliminary data.</text>
</comment>
<feature type="domain" description="Bacterial bifunctional deaminase-reductase C-terminal" evidence="4">
    <location>
        <begin position="47"/>
        <end position="258"/>
    </location>
</feature>
<comment type="pathway">
    <text evidence="1">Cofactor biosynthesis; riboflavin biosynthesis.</text>
</comment>
<dbReference type="EMBL" id="LZJY01000308">
    <property type="protein sequence ID" value="OBH94420.1"/>
    <property type="molecule type" value="Genomic_DNA"/>
</dbReference>
<dbReference type="NCBIfam" id="NF010665">
    <property type="entry name" value="PRK14059.1-4"/>
    <property type="match status" value="1"/>
</dbReference>
<dbReference type="InterPro" id="IPR050765">
    <property type="entry name" value="Riboflavin_Biosynth_HTPR"/>
</dbReference>
<dbReference type="AlphaFoldDB" id="A0A1A2V1D8"/>
<dbReference type="Pfam" id="PF01872">
    <property type="entry name" value="RibD_C"/>
    <property type="match status" value="1"/>
</dbReference>
<dbReference type="PANTHER" id="PTHR38011:SF7">
    <property type="entry name" value="2,5-DIAMINO-6-RIBOSYLAMINO-4(3H)-PYRIMIDINONE 5'-PHOSPHATE REDUCTASE"/>
    <property type="match status" value="1"/>
</dbReference>
<evidence type="ECO:0000256" key="1">
    <source>
        <dbReference type="ARBA" id="ARBA00005104"/>
    </source>
</evidence>
<evidence type="ECO:0000256" key="3">
    <source>
        <dbReference type="ARBA" id="ARBA00023002"/>
    </source>
</evidence>
<accession>A0A1A2V1D8</accession>
<evidence type="ECO:0000256" key="2">
    <source>
        <dbReference type="ARBA" id="ARBA00022857"/>
    </source>
</evidence>
<gene>
    <name evidence="5" type="ORF">A5679_22070</name>
</gene>
<dbReference type="GO" id="GO:0008703">
    <property type="term" value="F:5-amino-6-(5-phosphoribosylamino)uracil reductase activity"/>
    <property type="evidence" value="ECO:0007669"/>
    <property type="project" value="InterPro"/>
</dbReference>